<proteinExistence type="predicted"/>
<evidence type="ECO:0000313" key="2">
    <source>
        <dbReference type="Proteomes" id="UP000054928"/>
    </source>
</evidence>
<protein>
    <submittedName>
        <fullName evidence="1">Uncharacterized protein</fullName>
    </submittedName>
</protein>
<organism evidence="1 2">
    <name type="scientific">Plasmopara halstedii</name>
    <name type="common">Downy mildew of sunflower</name>
    <dbReference type="NCBI Taxonomy" id="4781"/>
    <lineage>
        <taxon>Eukaryota</taxon>
        <taxon>Sar</taxon>
        <taxon>Stramenopiles</taxon>
        <taxon>Oomycota</taxon>
        <taxon>Peronosporomycetes</taxon>
        <taxon>Peronosporales</taxon>
        <taxon>Peronosporaceae</taxon>
        <taxon>Plasmopara</taxon>
    </lineage>
</organism>
<dbReference type="EMBL" id="CCYD01000653">
    <property type="protein sequence ID" value="CEG43150.1"/>
    <property type="molecule type" value="Genomic_DNA"/>
</dbReference>
<dbReference type="RefSeq" id="XP_024579519.1">
    <property type="nucleotide sequence ID" value="XM_024729109.1"/>
</dbReference>
<sequence length="85" mass="9724">MDGILPAKVSKRGHWLHISKIIEVAAQLRVRWTCCDALIIRTSIISKSIPKIKIVVVEKYPRWSSETMIEQTGTEIGSRDMPWYG</sequence>
<keyword evidence="2" id="KW-1185">Reference proteome</keyword>
<dbReference type="GeneID" id="36408419"/>
<accession>A0A0P1APS8</accession>
<dbReference type="AlphaFoldDB" id="A0A0P1APS8"/>
<dbReference type="Proteomes" id="UP000054928">
    <property type="component" value="Unassembled WGS sequence"/>
</dbReference>
<name>A0A0P1APS8_PLAHL</name>
<evidence type="ECO:0000313" key="1">
    <source>
        <dbReference type="EMBL" id="CEG43150.1"/>
    </source>
</evidence>
<reference evidence="2" key="1">
    <citation type="submission" date="2014-09" db="EMBL/GenBank/DDBJ databases">
        <authorList>
            <person name="Sharma Rahul"/>
            <person name="Thines Marco"/>
        </authorList>
    </citation>
    <scope>NUCLEOTIDE SEQUENCE [LARGE SCALE GENOMIC DNA]</scope>
</reference>